<evidence type="ECO:0000313" key="2">
    <source>
        <dbReference type="Proteomes" id="UP000703269"/>
    </source>
</evidence>
<proteinExistence type="predicted"/>
<gene>
    <name evidence="1" type="ORF">PsYK624_090610</name>
</gene>
<accession>A0A9P3GDI3</accession>
<protein>
    <submittedName>
        <fullName evidence="1">Uncharacterized protein</fullName>
    </submittedName>
</protein>
<comment type="caution">
    <text evidence="1">The sequence shown here is derived from an EMBL/GenBank/DDBJ whole genome shotgun (WGS) entry which is preliminary data.</text>
</comment>
<organism evidence="1 2">
    <name type="scientific">Phanerochaete sordida</name>
    <dbReference type="NCBI Taxonomy" id="48140"/>
    <lineage>
        <taxon>Eukaryota</taxon>
        <taxon>Fungi</taxon>
        <taxon>Dikarya</taxon>
        <taxon>Basidiomycota</taxon>
        <taxon>Agaricomycotina</taxon>
        <taxon>Agaricomycetes</taxon>
        <taxon>Polyporales</taxon>
        <taxon>Phanerochaetaceae</taxon>
        <taxon>Phanerochaete</taxon>
    </lineage>
</organism>
<reference evidence="1 2" key="1">
    <citation type="submission" date="2021-08" db="EMBL/GenBank/DDBJ databases">
        <title>Draft Genome Sequence of Phanerochaete sordida strain YK-624.</title>
        <authorList>
            <person name="Mori T."/>
            <person name="Dohra H."/>
            <person name="Suzuki T."/>
            <person name="Kawagishi H."/>
            <person name="Hirai H."/>
        </authorList>
    </citation>
    <scope>NUCLEOTIDE SEQUENCE [LARGE SCALE GENOMIC DNA]</scope>
    <source>
        <strain evidence="1 2">YK-624</strain>
    </source>
</reference>
<sequence>MLRLARLMNTLFSSLFSWYGFGSASALYLPGNNISRTRALELTAAPQSASLAATFFLSPPWITASLASLTLSLPPETTTIGVNWDAWRREIIQHGLDSVPITVHTGTSATYDTPASGIIKSKSSPRDQISYTVFIQVQQLSVHRIESELQRSPLNHHSWHSITDYSDGAILRLPGVIIPQKEYKSPSAQAAFNRLPGAHTAFGCLRSTIIRRFDGGLGISFGSALSGSTQDLHAAHSMPHLSDTHMRVTLRILWPGYPDWQYENGADALDYTNSWTLEILVQKVARLVQNFYEEMKVNVSRSEHAQPWRLDRINFSDLHLVELRQVIQKFRI</sequence>
<dbReference type="OrthoDB" id="2799313at2759"/>
<keyword evidence="2" id="KW-1185">Reference proteome</keyword>
<dbReference type="Proteomes" id="UP000703269">
    <property type="component" value="Unassembled WGS sequence"/>
</dbReference>
<name>A0A9P3GDI3_9APHY</name>
<dbReference type="EMBL" id="BPQB01000029">
    <property type="protein sequence ID" value="GJE92903.1"/>
    <property type="molecule type" value="Genomic_DNA"/>
</dbReference>
<dbReference type="AlphaFoldDB" id="A0A9P3GDI3"/>
<evidence type="ECO:0000313" key="1">
    <source>
        <dbReference type="EMBL" id="GJE92903.1"/>
    </source>
</evidence>